<name>A0A9P1FVU9_9DINO</name>
<proteinExistence type="predicted"/>
<dbReference type="Proteomes" id="UP001152797">
    <property type="component" value="Unassembled WGS sequence"/>
</dbReference>
<protein>
    <submittedName>
        <fullName evidence="3">Retrovirus-related Pol polyprotein from transposon TNT 1-94</fullName>
    </submittedName>
</protein>
<evidence type="ECO:0000313" key="4">
    <source>
        <dbReference type="Proteomes" id="UP001152797"/>
    </source>
</evidence>
<accession>A0A9P1FVU9</accession>
<evidence type="ECO:0000313" key="3">
    <source>
        <dbReference type="EMBL" id="CAL4775982.1"/>
    </source>
</evidence>
<reference evidence="1" key="1">
    <citation type="submission" date="2022-10" db="EMBL/GenBank/DDBJ databases">
        <authorList>
            <person name="Chen Y."/>
            <person name="Dougan E. K."/>
            <person name="Chan C."/>
            <person name="Rhodes N."/>
            <person name="Thang M."/>
        </authorList>
    </citation>
    <scope>NUCLEOTIDE SEQUENCE</scope>
</reference>
<gene>
    <name evidence="1" type="ORF">C1SCF055_LOCUS15804</name>
</gene>
<evidence type="ECO:0000313" key="1">
    <source>
        <dbReference type="EMBL" id="CAI3988670.1"/>
    </source>
</evidence>
<comment type="caution">
    <text evidence="1">The sequence shown here is derived from an EMBL/GenBank/DDBJ whole genome shotgun (WGS) entry which is preliminary data.</text>
</comment>
<dbReference type="EMBL" id="CAMXCT010001290">
    <property type="protein sequence ID" value="CAI3988670.1"/>
    <property type="molecule type" value="Genomic_DNA"/>
</dbReference>
<dbReference type="EMBL" id="CAMXCT030001290">
    <property type="protein sequence ID" value="CAL4775982.1"/>
    <property type="molecule type" value="Genomic_DNA"/>
</dbReference>
<keyword evidence="4" id="KW-1185">Reference proteome</keyword>
<sequence>MESMECRDVERFNNELRKWQSLEDLEDFSEDIRTQLAEVPGPCVLDLSEENILSFGQGDWSLVERDIRAAFSSDLADLILNCFKDVVQTCLAVRRELINYKKLCLHMWQAGAAVEKDLRQLASFFYCELVNGKAPDARRQRYVEIANAFNECRGAVAAIFDARHFSKAICALPRHVKTGMPWKFEALPQSLELWKPLEQAQHFLENYQQMDVFFASIHQDETPTKPETPEGEEEVMVTKPSKPKLCTRQWKSERKFVQSDLGSEGLRSMLCSIEATGLRLPPRALLYVELVLIARGASKALAIRSALCRYIAALQQACDWAKRLEERFKELLEPSSTSLSSTAISAGLHLHGTRHLLMIKGMLPVLEEMLRWLEPISEMRADDARLFVSGSRGAAAFVPRGFPDLLARHRSAICLGGHREAMLAELAPGGSGWPRSARPANEGHCQQCRMCLVQLSRLWLHRSLCLLCEANVRSEGRCPYGGDRCGSRSFCPHEKRCIVCEQWSCEQCQLLRGDGEDVWQLVVQRQPSLVFLDFDRTLCTTKAGASPLQGMHSLDADLVTVCRTHSSVLIVTRSSRSEDIVVFLKRHGIHAGTGPDGPDKSSAKGLQGNVWVRSVKREGLDSKAAVILEAMDKEKTGLFVDDDIKELTDAALRELVAQRQLLRLLFVRSGGKE</sequence>
<reference evidence="2" key="2">
    <citation type="submission" date="2024-04" db="EMBL/GenBank/DDBJ databases">
        <authorList>
            <person name="Chen Y."/>
            <person name="Shah S."/>
            <person name="Dougan E. K."/>
            <person name="Thang M."/>
            <person name="Chan C."/>
        </authorList>
    </citation>
    <scope>NUCLEOTIDE SEQUENCE [LARGE SCALE GENOMIC DNA]</scope>
</reference>
<dbReference type="AlphaFoldDB" id="A0A9P1FVU9"/>
<dbReference type="EMBL" id="CAMXCT020001290">
    <property type="protein sequence ID" value="CAL1142045.1"/>
    <property type="molecule type" value="Genomic_DNA"/>
</dbReference>
<organism evidence="1">
    <name type="scientific">Cladocopium goreaui</name>
    <dbReference type="NCBI Taxonomy" id="2562237"/>
    <lineage>
        <taxon>Eukaryota</taxon>
        <taxon>Sar</taxon>
        <taxon>Alveolata</taxon>
        <taxon>Dinophyceae</taxon>
        <taxon>Suessiales</taxon>
        <taxon>Symbiodiniaceae</taxon>
        <taxon>Cladocopium</taxon>
    </lineage>
</organism>
<dbReference type="OrthoDB" id="439078at2759"/>
<evidence type="ECO:0000313" key="2">
    <source>
        <dbReference type="EMBL" id="CAL1142045.1"/>
    </source>
</evidence>